<dbReference type="InterPro" id="IPR009006">
    <property type="entry name" value="Ala_racemase/Decarboxylase_C"/>
</dbReference>
<comment type="cofactor">
    <cofactor evidence="1">
        <name>pyridoxal 5'-phosphate</name>
        <dbReference type="ChEBI" id="CHEBI:597326"/>
    </cofactor>
</comment>
<keyword evidence="3" id="KW-0413">Isomerase</keyword>
<dbReference type="Pfam" id="PF00842">
    <property type="entry name" value="Ala_racemase_C"/>
    <property type="match status" value="1"/>
</dbReference>
<keyword evidence="2" id="KW-0663">Pyridoxal phosphate</keyword>
<dbReference type="PANTHER" id="PTHR30511">
    <property type="entry name" value="ALANINE RACEMASE"/>
    <property type="match status" value="1"/>
</dbReference>
<dbReference type="EMBL" id="AP026801">
    <property type="protein sequence ID" value="BDR55659.1"/>
    <property type="molecule type" value="Genomic_DNA"/>
</dbReference>
<dbReference type="GO" id="GO:0009252">
    <property type="term" value="P:peptidoglycan biosynthetic process"/>
    <property type="evidence" value="ECO:0007669"/>
    <property type="project" value="TreeGrafter"/>
</dbReference>
<dbReference type="Pfam" id="PF01168">
    <property type="entry name" value="Ala_racemase_N"/>
    <property type="match status" value="1"/>
</dbReference>
<dbReference type="InterPro" id="IPR001608">
    <property type="entry name" value="Ala_racemase_N"/>
</dbReference>
<dbReference type="AlphaFoldDB" id="A0AAU9CWC6"/>
<dbReference type="KEGG" id="xak:KIMC2_02210"/>
<dbReference type="GO" id="GO:0030632">
    <property type="term" value="P:D-alanine biosynthetic process"/>
    <property type="evidence" value="ECO:0007669"/>
    <property type="project" value="TreeGrafter"/>
</dbReference>
<dbReference type="Gene3D" id="2.40.37.10">
    <property type="entry name" value="Lyase, Ornithine Decarboxylase, Chain A, domain 1"/>
    <property type="match status" value="1"/>
</dbReference>
<gene>
    <name evidence="5" type="primary">alr_1</name>
    <name evidence="5" type="ORF">KIMC2_02210</name>
</gene>
<evidence type="ECO:0000256" key="2">
    <source>
        <dbReference type="ARBA" id="ARBA00022898"/>
    </source>
</evidence>
<sequence>MDTIKQNVWIEISKNAITNNLQNLRVQKPIVNVQSNALGFGINVFTRGLLAANVYGFAVGNLQEALELRKWGTNKLIIILNYFEQNEEKLIQDNFIIAPINSFYDLEKITTSKPRSPLAVALISNLFTEWKDDNIEKAIQFCQKNSDKVDLWGTVTTSRNSKIGGSYHEIKGDHHGLIIGRDIYGFDQSSDTKPVFTLKTRIIAFDQDQMLAVVPIGYGLGFSSNFSGFSVIVNGKRNAKVQKVSIDTTFILLHELVPVGTIVTIIGNSQNESITLSEAASYINLTPLELSTQLSPLIKRILVDN</sequence>
<evidence type="ECO:0000313" key="6">
    <source>
        <dbReference type="Proteomes" id="UP001321804"/>
    </source>
</evidence>
<feature type="domain" description="Alanine racemase C-terminal" evidence="4">
    <location>
        <begin position="195"/>
        <end position="303"/>
    </location>
</feature>
<dbReference type="SMART" id="SM01005">
    <property type="entry name" value="Ala_racemase_C"/>
    <property type="match status" value="1"/>
</dbReference>
<reference evidence="5 6" key="1">
    <citation type="journal article" date="2023" name="Microbiol. Spectr.">
        <title>Symbiosis of Carpenter Bees with Uncharacterized Lactic Acid Bacteria Showing NAD Auxotrophy.</title>
        <authorList>
            <person name="Kawasaki S."/>
            <person name="Ozawa K."/>
            <person name="Mori T."/>
            <person name="Yamamoto A."/>
            <person name="Ito M."/>
            <person name="Ohkuma M."/>
            <person name="Sakamoto M."/>
            <person name="Matsutani M."/>
        </authorList>
    </citation>
    <scope>NUCLEOTIDE SEQUENCE [LARGE SCALE GENOMIC DNA]</scope>
    <source>
        <strain evidence="5 6">KimC2</strain>
    </source>
</reference>
<keyword evidence="6" id="KW-1185">Reference proteome</keyword>
<proteinExistence type="predicted"/>
<dbReference type="SUPFAM" id="SSF50621">
    <property type="entry name" value="Alanine racemase C-terminal domain-like"/>
    <property type="match status" value="1"/>
</dbReference>
<evidence type="ECO:0000256" key="3">
    <source>
        <dbReference type="ARBA" id="ARBA00023235"/>
    </source>
</evidence>
<dbReference type="GO" id="GO:0008784">
    <property type="term" value="F:alanine racemase activity"/>
    <property type="evidence" value="ECO:0007669"/>
    <property type="project" value="TreeGrafter"/>
</dbReference>
<dbReference type="InterPro" id="IPR029066">
    <property type="entry name" value="PLP-binding_barrel"/>
</dbReference>
<dbReference type="GO" id="GO:0005829">
    <property type="term" value="C:cytosol"/>
    <property type="evidence" value="ECO:0007669"/>
    <property type="project" value="TreeGrafter"/>
</dbReference>
<name>A0AAU9CWC6_9LACO</name>
<dbReference type="PANTHER" id="PTHR30511:SF0">
    <property type="entry name" value="ALANINE RACEMASE, CATABOLIC-RELATED"/>
    <property type="match status" value="1"/>
</dbReference>
<accession>A0AAU9CWC6</accession>
<dbReference type="Gene3D" id="3.20.20.10">
    <property type="entry name" value="Alanine racemase"/>
    <property type="match status" value="1"/>
</dbReference>
<organism evidence="5 6">
    <name type="scientific">Xylocopilactobacillus apis</name>
    <dbReference type="NCBI Taxonomy" id="2932183"/>
    <lineage>
        <taxon>Bacteria</taxon>
        <taxon>Bacillati</taxon>
        <taxon>Bacillota</taxon>
        <taxon>Bacilli</taxon>
        <taxon>Lactobacillales</taxon>
        <taxon>Lactobacillaceae</taxon>
        <taxon>Xylocopilactobacillus</taxon>
    </lineage>
</organism>
<evidence type="ECO:0000313" key="5">
    <source>
        <dbReference type="EMBL" id="BDR55659.1"/>
    </source>
</evidence>
<dbReference type="Proteomes" id="UP001321804">
    <property type="component" value="Chromosome"/>
</dbReference>
<dbReference type="RefSeq" id="WP_317697160.1">
    <property type="nucleotide sequence ID" value="NZ_AP026801.1"/>
</dbReference>
<protein>
    <submittedName>
        <fullName evidence="5">Alanine racemase</fullName>
    </submittedName>
</protein>
<evidence type="ECO:0000259" key="4">
    <source>
        <dbReference type="SMART" id="SM01005"/>
    </source>
</evidence>
<dbReference type="GO" id="GO:0030170">
    <property type="term" value="F:pyridoxal phosphate binding"/>
    <property type="evidence" value="ECO:0007669"/>
    <property type="project" value="TreeGrafter"/>
</dbReference>
<dbReference type="InterPro" id="IPR011079">
    <property type="entry name" value="Ala_racemase_C"/>
</dbReference>
<dbReference type="SUPFAM" id="SSF51419">
    <property type="entry name" value="PLP-binding barrel"/>
    <property type="match status" value="1"/>
</dbReference>
<evidence type="ECO:0000256" key="1">
    <source>
        <dbReference type="ARBA" id="ARBA00001933"/>
    </source>
</evidence>
<dbReference type="InterPro" id="IPR000821">
    <property type="entry name" value="Ala_racemase"/>
</dbReference>